<dbReference type="EMBL" id="BMML01000003">
    <property type="protein sequence ID" value="GGM96579.1"/>
    <property type="molecule type" value="Genomic_DNA"/>
</dbReference>
<keyword evidence="2" id="KW-1185">Reference proteome</keyword>
<reference evidence="1" key="2">
    <citation type="submission" date="2020-09" db="EMBL/GenBank/DDBJ databases">
        <authorList>
            <person name="Sun Q."/>
            <person name="Zhou Y."/>
        </authorList>
    </citation>
    <scope>NUCLEOTIDE SEQUENCE</scope>
    <source>
        <strain evidence="1">CGMCC 4.7110</strain>
    </source>
</reference>
<evidence type="ECO:0000313" key="1">
    <source>
        <dbReference type="EMBL" id="GGM96579.1"/>
    </source>
</evidence>
<protein>
    <submittedName>
        <fullName evidence="1">Uncharacterized protein</fullName>
    </submittedName>
</protein>
<accession>A0A917X9I9</accession>
<dbReference type="AlphaFoldDB" id="A0A917X9I9"/>
<reference evidence="1" key="1">
    <citation type="journal article" date="2014" name="Int. J. Syst. Evol. Microbiol.">
        <title>Complete genome sequence of Corynebacterium casei LMG S-19264T (=DSM 44701T), isolated from a smear-ripened cheese.</title>
        <authorList>
            <consortium name="US DOE Joint Genome Institute (JGI-PGF)"/>
            <person name="Walter F."/>
            <person name="Albersmeier A."/>
            <person name="Kalinowski J."/>
            <person name="Ruckert C."/>
        </authorList>
    </citation>
    <scope>NUCLEOTIDE SEQUENCE</scope>
    <source>
        <strain evidence="1">CGMCC 4.7110</strain>
    </source>
</reference>
<dbReference type="RefSeq" id="WP_189261932.1">
    <property type="nucleotide sequence ID" value="NZ_BMML01000003.1"/>
</dbReference>
<comment type="caution">
    <text evidence="1">The sequence shown here is derived from an EMBL/GenBank/DDBJ whole genome shotgun (WGS) entry which is preliminary data.</text>
</comment>
<sequence>MGGFKCGCGNIFSGSHNPGQRFRLVPDELFDQIAWPAPDDLDTQERQRAVEASFSSLYVCGNCGRLHRDGEGVSVLSYVAEASPPRIWADFTLRDELGRVLLREDRSLADIRRQKLLFNPPLPVVLHDDSGAEAAGEAGFGLDASGGYDETLWAVRLDDDPA</sequence>
<gene>
    <name evidence="1" type="ORF">GCM10011578_016540</name>
</gene>
<proteinExistence type="predicted"/>
<evidence type="ECO:0000313" key="2">
    <source>
        <dbReference type="Proteomes" id="UP000653411"/>
    </source>
</evidence>
<name>A0A917X9I9_9ACTN</name>
<dbReference type="Proteomes" id="UP000653411">
    <property type="component" value="Unassembled WGS sequence"/>
</dbReference>
<organism evidence="1 2">
    <name type="scientific">Streptomyces fuscichromogenes</name>
    <dbReference type="NCBI Taxonomy" id="1324013"/>
    <lineage>
        <taxon>Bacteria</taxon>
        <taxon>Bacillati</taxon>
        <taxon>Actinomycetota</taxon>
        <taxon>Actinomycetes</taxon>
        <taxon>Kitasatosporales</taxon>
        <taxon>Streptomycetaceae</taxon>
        <taxon>Streptomyces</taxon>
    </lineage>
</organism>